<proteinExistence type="inferred from homology"/>
<reference evidence="5 6" key="1">
    <citation type="submission" date="2023-08" db="EMBL/GenBank/DDBJ databases">
        <title>Helicovermis profunda gen. nov., sp. nov., a novel mesophilic, fermentative bacterium within the Bacillota from a deep-sea hydrothermal vent chimney.</title>
        <authorList>
            <person name="Miyazaki U."/>
            <person name="Mizutani D."/>
            <person name="Hashimoto Y."/>
            <person name="Tame A."/>
            <person name="Sawayama S."/>
            <person name="Miyazaki J."/>
            <person name="Takai K."/>
            <person name="Nakagawa S."/>
        </authorList>
    </citation>
    <scope>NUCLEOTIDE SEQUENCE [LARGE SCALE GENOMIC DNA]</scope>
    <source>
        <strain evidence="5 6">S502</strain>
    </source>
</reference>
<organism evidence="5 6">
    <name type="scientific">Helicovermis profundi</name>
    <dbReference type="NCBI Taxonomy" id="3065157"/>
    <lineage>
        <taxon>Bacteria</taxon>
        <taxon>Bacillati</taxon>
        <taxon>Bacillota</taxon>
        <taxon>Clostridia</taxon>
        <taxon>Helicovermis</taxon>
    </lineage>
</organism>
<keyword evidence="5" id="KW-0548">Nucleotidyltransferase</keyword>
<dbReference type="InterPro" id="IPR011004">
    <property type="entry name" value="Trimer_LpxA-like_sf"/>
</dbReference>
<evidence type="ECO:0000256" key="1">
    <source>
        <dbReference type="ARBA" id="ARBA00010443"/>
    </source>
</evidence>
<dbReference type="EMBL" id="AP028654">
    <property type="protein sequence ID" value="BEP28306.1"/>
    <property type="molecule type" value="Genomic_DNA"/>
</dbReference>
<keyword evidence="6" id="KW-1185">Reference proteome</keyword>
<dbReference type="Gene3D" id="2.160.10.10">
    <property type="entry name" value="Hexapeptide repeat proteins"/>
    <property type="match status" value="1"/>
</dbReference>
<dbReference type="InterPro" id="IPR011832">
    <property type="entry name" value="GlgDAde_trans"/>
</dbReference>
<evidence type="ECO:0000313" key="5">
    <source>
        <dbReference type="EMBL" id="BEP28306.1"/>
    </source>
</evidence>
<dbReference type="CDD" id="cd02508">
    <property type="entry name" value="ADP_Glucose_PP"/>
    <property type="match status" value="1"/>
</dbReference>
<sequence>MSEMMGIINLSASTEKIKQLTEKRSIGTINVAGRYKVIDFVLSNMVNSGITNVTISTIERARSLYNHMGSGKYWDLDRKKDGLSIFYNEESNLDVVKKRGDIEIFKSMLNHIKRSNNKYVLMSRSYMICNVDYKEMLKFHKEKDADITILYKSMNNHVKRFVDCDTVSLDANSKIVSMGKNLGKKINYNISLEMYLLKRELLIKLIEDAIHIGEVNYFKQSLLDQVGKLNVYGYQYRGYLACINSTKNYYRTSMDFLDIDVQSELFNIEKPIYTKVEDSPPTFYGNDSYTTNSLISSGCIVEGVVENSILARGVHIKKGAIVRNSIIMKDVTVNDTASINYAVLENGVEVERKQTLCGDKDHPFVISNNY</sequence>
<keyword evidence="2" id="KW-0320">Glycogen biosynthesis</keyword>
<dbReference type="InterPro" id="IPR056818">
    <property type="entry name" value="GlmU/GlgC-like_hexapep"/>
</dbReference>
<dbReference type="GO" id="GO:0008878">
    <property type="term" value="F:glucose-1-phosphate adenylyltransferase activity"/>
    <property type="evidence" value="ECO:0007669"/>
    <property type="project" value="InterPro"/>
</dbReference>
<dbReference type="GO" id="GO:0005978">
    <property type="term" value="P:glycogen biosynthetic process"/>
    <property type="evidence" value="ECO:0007669"/>
    <property type="project" value="UniProtKB-KW"/>
</dbReference>
<comment type="similarity">
    <text evidence="1">Belongs to the bacterial/plant glucose-1-phosphate adenylyltransferase family.</text>
</comment>
<dbReference type="Pfam" id="PF00483">
    <property type="entry name" value="NTP_transferase"/>
    <property type="match status" value="1"/>
</dbReference>
<dbReference type="InterPro" id="IPR029044">
    <property type="entry name" value="Nucleotide-diphossugar_trans"/>
</dbReference>
<keyword evidence="5" id="KW-0808">Transferase</keyword>
<dbReference type="PANTHER" id="PTHR43523:SF6">
    <property type="entry name" value="GLYCOGEN BIOSYNTHESIS PROTEIN GLGD"/>
    <property type="match status" value="1"/>
</dbReference>
<evidence type="ECO:0000256" key="2">
    <source>
        <dbReference type="ARBA" id="ARBA00023056"/>
    </source>
</evidence>
<dbReference type="Pfam" id="PF24894">
    <property type="entry name" value="Hexapep_GlmU"/>
    <property type="match status" value="1"/>
</dbReference>
<feature type="domain" description="Nucleotidyl transferase" evidence="3">
    <location>
        <begin position="16"/>
        <end position="154"/>
    </location>
</feature>
<dbReference type="SUPFAM" id="SSF53448">
    <property type="entry name" value="Nucleotide-diphospho-sugar transferases"/>
    <property type="match status" value="1"/>
</dbReference>
<evidence type="ECO:0000313" key="6">
    <source>
        <dbReference type="Proteomes" id="UP001321786"/>
    </source>
</evidence>
<dbReference type="NCBIfam" id="TIGR02092">
    <property type="entry name" value="glgD"/>
    <property type="match status" value="1"/>
</dbReference>
<dbReference type="RefSeq" id="WP_338536632.1">
    <property type="nucleotide sequence ID" value="NZ_AP028654.1"/>
</dbReference>
<dbReference type="PANTHER" id="PTHR43523">
    <property type="entry name" value="GLUCOSE-1-PHOSPHATE ADENYLYLTRANSFERASE-RELATED"/>
    <property type="match status" value="1"/>
</dbReference>
<dbReference type="Gene3D" id="3.90.550.10">
    <property type="entry name" value="Spore Coat Polysaccharide Biosynthesis Protein SpsA, Chain A"/>
    <property type="match status" value="1"/>
</dbReference>
<dbReference type="KEGG" id="hprf:HLPR_06370"/>
<evidence type="ECO:0000259" key="4">
    <source>
        <dbReference type="Pfam" id="PF24894"/>
    </source>
</evidence>
<name>A0AAU9E172_9FIRM</name>
<dbReference type="Proteomes" id="UP001321786">
    <property type="component" value="Chromosome"/>
</dbReference>
<dbReference type="InterPro" id="IPR011831">
    <property type="entry name" value="ADP-Glc_PPase"/>
</dbReference>
<dbReference type="AlphaFoldDB" id="A0AAU9E172"/>
<dbReference type="InterPro" id="IPR005835">
    <property type="entry name" value="NTP_transferase_dom"/>
</dbReference>
<evidence type="ECO:0000259" key="3">
    <source>
        <dbReference type="Pfam" id="PF00483"/>
    </source>
</evidence>
<protein>
    <submittedName>
        <fullName evidence="5">Glucose-1-phosphate adenylyltransferase subunit GlgD</fullName>
    </submittedName>
</protein>
<feature type="domain" description="Glucose-1-phosphate adenylyltransferase/Bifunctional protein GlmU-like C-terminal hexapeptide" evidence="4">
    <location>
        <begin position="286"/>
        <end position="359"/>
    </location>
</feature>
<dbReference type="SUPFAM" id="SSF51161">
    <property type="entry name" value="Trimeric LpxA-like enzymes"/>
    <property type="match status" value="1"/>
</dbReference>
<accession>A0AAU9E172</accession>
<gene>
    <name evidence="5" type="primary">glgD</name>
    <name evidence="5" type="ORF">HLPR_06370</name>
</gene>